<dbReference type="Gene3D" id="1.10.245.10">
    <property type="entry name" value="SWIB/MDM2 domain"/>
    <property type="match status" value="1"/>
</dbReference>
<dbReference type="Pfam" id="PF02201">
    <property type="entry name" value="SWIB"/>
    <property type="match status" value="1"/>
</dbReference>
<reference evidence="11 12" key="1">
    <citation type="journal article" date="2017" name="Nat. Commun.">
        <title>Genome assembly with in vitro proximity ligation data and whole-genome triplication in lettuce.</title>
        <authorList>
            <person name="Reyes-Chin-Wo S."/>
            <person name="Wang Z."/>
            <person name="Yang X."/>
            <person name="Kozik A."/>
            <person name="Arikit S."/>
            <person name="Song C."/>
            <person name="Xia L."/>
            <person name="Froenicke L."/>
            <person name="Lavelle D.O."/>
            <person name="Truco M.J."/>
            <person name="Xia R."/>
            <person name="Zhu S."/>
            <person name="Xu C."/>
            <person name="Xu H."/>
            <person name="Xu X."/>
            <person name="Cox K."/>
            <person name="Korf I."/>
            <person name="Meyers B.C."/>
            <person name="Michelmore R.W."/>
        </authorList>
    </citation>
    <scope>NUCLEOTIDE SEQUENCE [LARGE SCALE GENOMIC DNA]</scope>
    <source>
        <strain evidence="12">cv. Salinas</strain>
        <tissue evidence="11">Seedlings</tissue>
    </source>
</reference>
<feature type="region of interest" description="Disordered" evidence="6">
    <location>
        <begin position="161"/>
        <end position="203"/>
    </location>
</feature>
<dbReference type="PROSITE" id="PS50016">
    <property type="entry name" value="ZF_PHD_2"/>
    <property type="match status" value="1"/>
</dbReference>
<feature type="compositionally biased region" description="Pro residues" evidence="6">
    <location>
        <begin position="1211"/>
        <end position="1238"/>
    </location>
</feature>
<sequence>MEVEEENNSKHLQESTTTVSNESLLENNSMNDTELEIKVPESNTQEEQGEKSSVLSPKLDDPNPFDAVAVGETAEEKVVIVDENSEQTGGCWNSVVVEPTSLLKDENGAEGAANDGISTSDVAATESGGSELTNSTKVDVGEYEAAVIVRDNGLDAVEENANNSEEVTNTNGPFVIENDKDGSDDKMEEAGETMKEGGGVDVPLVPVAEIDEREEVMADVKSDGDEIVLGDEAITESQVDVQEADAEVVADEEEGLEEGNTTDDENAAGAAENEDEEPTLADEEKSLDTELETDEEATMADEEKVPSEEMETELTESVVKRGRRKRKRGGKNSKATHKSTVGRKKIIIDEDVCFICFDGGDLVLCDMRTCPKAYHPSCVNREASFFQTKGRWNCGWHLCSTCEKKAEYMCYTCTFSLCKSCIKTNVILCLKEKEKKGFCETCMKTIMLIEKNSQENQNQVDVDFDDKNSWEYLFKDYWIDMKSKLNLSLPDLLEAKNAWKGFDPAGKKDPPAVHSEGGSGSENPSPSPSLQTKKKRIRKPKKLKEDLKDTEWASKELLEFVAHMTGDDTSFQTQFDVQALLLEYIKTNKLRDSRRKSYIICDARLERLFGKPRVGHFEMLKLLESHFLIKEDSQIDDVQLQGDTVDTDVVQVDNDDEGNENVKSGKDNKKRKIRKKVDREPQSNRDDYAAIDTHNISLIYMRRKLVEDLLKDNETFHKKVFGTFVRIRIPGAHNKSDIYRLVQVTGTIKTEEYSVGKQKTDSMLEILNLDKTESVSIDTISNQEFTEDECKRLRQSIKCGLINRLKVGDILDKAMELQAARVDDWLELEVLRLSHLRDRASDLGRKKEYPFFFFYCSIFMLVMMNLMESFDFCVILDLYISTLRECVEKLQILKTPEERARRLEDLPVIHDDPTMDPKHVSEDDTDEDDKKQDTYKSSVGPRFNNNRRRDYPSKEPWSSTRGPAKNYEFARNLSFSNKTEPHNENVHDQGRDPIMQKKNEDSPSPSPSSSRKEVIPETTPEVNETEKMWHYKDPSGKIQGPFSMAQLRKWNNNKFFPVDLKIWRKSEKEDDGVLLTVVLEGRFKITITPPVKWGPKHDERDGFGLGSLPSPTPTPTPNQSKSMVSSSYHGGNEGLQSPTPSAGGPRMVAFGGGNNMPPPPVVQPVTTTDQSLSGGPYGWSGGAPHNPQPSPQWGGGGGVPNMVQNPAGNFLPPPPPVNLPPPPPPQPPPNVSWQPPPGNQSMNWGANVQGPQLTVNSPWGLQLQAGGGGGGWVGPLPLPPTPTPTPAAGQGWVPGNGIGNPNWVAGEVNQGASSNMMSSGWVGGASEIGWGPQANQGWGSPTPRNRGGMWDRNEQNYNRSGFSGQKRNRGGGGGYTRH</sequence>
<keyword evidence="1" id="KW-0479">Metal-binding</keyword>
<dbReference type="FunFam" id="3.30.40.10:FF:000303">
    <property type="entry name" value="Zinc finger CCCH domain-containing protein 19"/>
    <property type="match status" value="1"/>
</dbReference>
<feature type="region of interest" description="Disordered" evidence="6">
    <location>
        <begin position="1332"/>
        <end position="1378"/>
    </location>
</feature>
<feature type="compositionally biased region" description="Polar residues" evidence="6">
    <location>
        <begin position="1118"/>
        <end position="1140"/>
    </location>
</feature>
<evidence type="ECO:0000256" key="3">
    <source>
        <dbReference type="ARBA" id="ARBA00022833"/>
    </source>
</evidence>
<feature type="region of interest" description="Disordered" evidence="6">
    <location>
        <begin position="904"/>
        <end position="964"/>
    </location>
</feature>
<dbReference type="Gene3D" id="3.30.40.10">
    <property type="entry name" value="Zinc/RING finger domain, C3HC4 (zinc finger)"/>
    <property type="match status" value="1"/>
</dbReference>
<keyword evidence="4" id="KW-0238">DNA-binding</keyword>
<evidence type="ECO:0000256" key="5">
    <source>
        <dbReference type="PROSITE-ProRule" id="PRU00146"/>
    </source>
</evidence>
<dbReference type="InterPro" id="IPR036128">
    <property type="entry name" value="Plus3-like_sf"/>
</dbReference>
<dbReference type="PROSITE" id="PS51360">
    <property type="entry name" value="PLUS3"/>
    <property type="match status" value="1"/>
</dbReference>
<feature type="compositionally biased region" description="Basic and acidic residues" evidence="6">
    <location>
        <begin position="177"/>
        <end position="195"/>
    </location>
</feature>
<evidence type="ECO:0000256" key="2">
    <source>
        <dbReference type="ARBA" id="ARBA00022771"/>
    </source>
</evidence>
<dbReference type="InterPro" id="IPR001965">
    <property type="entry name" value="Znf_PHD"/>
</dbReference>
<feature type="compositionally biased region" description="Basic and acidic residues" evidence="6">
    <location>
        <begin position="677"/>
        <end position="686"/>
    </location>
</feature>
<dbReference type="PROSITE" id="PS51925">
    <property type="entry name" value="SWIB_MDM2"/>
    <property type="match status" value="1"/>
</dbReference>
<evidence type="ECO:0000256" key="6">
    <source>
        <dbReference type="SAM" id="MobiDB-lite"/>
    </source>
</evidence>
<evidence type="ECO:0000313" key="12">
    <source>
        <dbReference type="Proteomes" id="UP000235145"/>
    </source>
</evidence>
<evidence type="ECO:0000259" key="10">
    <source>
        <dbReference type="PROSITE" id="PS51925"/>
    </source>
</evidence>
<dbReference type="SMART" id="SM00719">
    <property type="entry name" value="Plus3"/>
    <property type="match status" value="1"/>
</dbReference>
<dbReference type="PANTHER" id="PTHR46695">
    <property type="entry name" value="ZINC FINGER CCCH DOMAIN-CONTAINING PROTEIN 44-RELATED"/>
    <property type="match status" value="1"/>
</dbReference>
<feature type="domain" description="GYF" evidence="8">
    <location>
        <begin position="1026"/>
        <end position="1080"/>
    </location>
</feature>
<dbReference type="Pfam" id="PF02213">
    <property type="entry name" value="GYF"/>
    <property type="match status" value="1"/>
</dbReference>
<comment type="caution">
    <text evidence="11">The sequence shown here is derived from an EMBL/GenBank/DDBJ whole genome shotgun (WGS) entry which is preliminary data.</text>
</comment>
<feature type="domain" description="DM2" evidence="10">
    <location>
        <begin position="546"/>
        <end position="629"/>
    </location>
</feature>
<dbReference type="InterPro" id="IPR003121">
    <property type="entry name" value="SWIB_MDM2_domain"/>
</dbReference>
<feature type="compositionally biased region" description="Polar residues" evidence="6">
    <location>
        <begin position="116"/>
        <end position="137"/>
    </location>
</feature>
<evidence type="ECO:0000259" key="9">
    <source>
        <dbReference type="PROSITE" id="PS51360"/>
    </source>
</evidence>
<feature type="region of interest" description="Disordered" evidence="6">
    <location>
        <begin position="1"/>
        <end position="66"/>
    </location>
</feature>
<feature type="region of interest" description="Disordered" evidence="6">
    <location>
        <begin position="504"/>
        <end position="542"/>
    </location>
</feature>
<dbReference type="SMART" id="SM00151">
    <property type="entry name" value="SWIB"/>
    <property type="match status" value="1"/>
</dbReference>
<feature type="compositionally biased region" description="Basic residues" evidence="6">
    <location>
        <begin position="320"/>
        <end position="338"/>
    </location>
</feature>
<dbReference type="InterPro" id="IPR019786">
    <property type="entry name" value="Zinc_finger_PHD-type_CS"/>
</dbReference>
<dbReference type="PROSITE" id="PS01359">
    <property type="entry name" value="ZF_PHD_1"/>
    <property type="match status" value="1"/>
</dbReference>
<evidence type="ECO:0000256" key="4">
    <source>
        <dbReference type="ARBA" id="ARBA00023125"/>
    </source>
</evidence>
<feature type="region of interest" description="Disordered" evidence="6">
    <location>
        <begin position="651"/>
        <end position="686"/>
    </location>
</feature>
<dbReference type="InterPro" id="IPR019787">
    <property type="entry name" value="Znf_PHD-finger"/>
</dbReference>
<feature type="compositionally biased region" description="Low complexity" evidence="6">
    <location>
        <begin position="161"/>
        <end position="171"/>
    </location>
</feature>
<dbReference type="SUPFAM" id="SSF159042">
    <property type="entry name" value="Plus3-like"/>
    <property type="match status" value="1"/>
</dbReference>
<feature type="compositionally biased region" description="Basic residues" evidence="6">
    <location>
        <begin position="532"/>
        <end position="542"/>
    </location>
</feature>
<feature type="domain" description="PHD-type" evidence="7">
    <location>
        <begin position="350"/>
        <end position="416"/>
    </location>
</feature>
<keyword evidence="2 5" id="KW-0863">Zinc-finger</keyword>
<organism evidence="11 12">
    <name type="scientific">Lactuca sativa</name>
    <name type="common">Garden lettuce</name>
    <dbReference type="NCBI Taxonomy" id="4236"/>
    <lineage>
        <taxon>Eukaryota</taxon>
        <taxon>Viridiplantae</taxon>
        <taxon>Streptophyta</taxon>
        <taxon>Embryophyta</taxon>
        <taxon>Tracheophyta</taxon>
        <taxon>Spermatophyta</taxon>
        <taxon>Magnoliopsida</taxon>
        <taxon>eudicotyledons</taxon>
        <taxon>Gunneridae</taxon>
        <taxon>Pentapetalae</taxon>
        <taxon>asterids</taxon>
        <taxon>campanulids</taxon>
        <taxon>Asterales</taxon>
        <taxon>Asteraceae</taxon>
        <taxon>Cichorioideae</taxon>
        <taxon>Cichorieae</taxon>
        <taxon>Lactucinae</taxon>
        <taxon>Lactuca</taxon>
    </lineage>
</organism>
<feature type="compositionally biased region" description="Acidic residues" evidence="6">
    <location>
        <begin position="242"/>
        <end position="281"/>
    </location>
</feature>
<dbReference type="CDD" id="cd19757">
    <property type="entry name" value="Bbox1"/>
    <property type="match status" value="1"/>
</dbReference>
<dbReference type="GO" id="GO:1990269">
    <property type="term" value="F:RNA polymerase II C-terminal domain phosphoserine binding"/>
    <property type="evidence" value="ECO:0000318"/>
    <property type="project" value="GO_Central"/>
</dbReference>
<gene>
    <name evidence="11" type="ORF">LSAT_V11C300119280</name>
</gene>
<dbReference type="Pfam" id="PF03126">
    <property type="entry name" value="Plus-3"/>
    <property type="match status" value="1"/>
</dbReference>
<dbReference type="PANTHER" id="PTHR46695:SF5">
    <property type="entry name" value="RNA POLYMERASE-ASSOCIATED PROTEIN RTF1 HOMOLOG"/>
    <property type="match status" value="1"/>
</dbReference>
<feature type="compositionally biased region" description="Basic and acidic residues" evidence="6">
    <location>
        <begin position="904"/>
        <end position="934"/>
    </location>
</feature>
<dbReference type="Proteomes" id="UP000235145">
    <property type="component" value="Unassembled WGS sequence"/>
</dbReference>
<dbReference type="GO" id="GO:0008270">
    <property type="term" value="F:zinc ion binding"/>
    <property type="evidence" value="ECO:0007669"/>
    <property type="project" value="UniProtKB-KW"/>
</dbReference>
<feature type="compositionally biased region" description="Polar residues" evidence="6">
    <location>
        <begin position="1355"/>
        <end position="1365"/>
    </location>
</feature>
<dbReference type="SMART" id="SM00249">
    <property type="entry name" value="PHD"/>
    <property type="match status" value="1"/>
</dbReference>
<name>A0A9R1XLT8_LACSA</name>
<feature type="compositionally biased region" description="Acidic residues" evidence="6">
    <location>
        <begin position="289"/>
        <end position="300"/>
    </location>
</feature>
<keyword evidence="12" id="KW-1185">Reference proteome</keyword>
<feature type="region of interest" description="Disordered" evidence="6">
    <location>
        <begin position="106"/>
        <end position="137"/>
    </location>
</feature>
<dbReference type="Pfam" id="PF25980">
    <property type="entry name" value="NERD_plant"/>
    <property type="match status" value="1"/>
</dbReference>
<protein>
    <submittedName>
        <fullName evidence="11">Uncharacterized protein</fullName>
    </submittedName>
</protein>
<feature type="compositionally biased region" description="Basic and acidic residues" evidence="6">
    <location>
        <begin position="979"/>
        <end position="1001"/>
    </location>
</feature>
<dbReference type="PROSITE" id="PS50829">
    <property type="entry name" value="GYF"/>
    <property type="match status" value="1"/>
</dbReference>
<feature type="region of interest" description="Disordered" evidence="6">
    <location>
        <begin position="231"/>
        <end position="338"/>
    </location>
</feature>
<dbReference type="EMBL" id="NBSK02000003">
    <property type="protein sequence ID" value="KAJ0219580.1"/>
    <property type="molecule type" value="Genomic_DNA"/>
</dbReference>
<evidence type="ECO:0000256" key="1">
    <source>
        <dbReference type="ARBA" id="ARBA00022723"/>
    </source>
</evidence>
<dbReference type="SMART" id="SM00444">
    <property type="entry name" value="GYF"/>
    <property type="match status" value="1"/>
</dbReference>
<keyword evidence="3" id="KW-0862">Zinc</keyword>
<feature type="compositionally biased region" description="Polar residues" evidence="6">
    <location>
        <begin position="41"/>
        <end position="55"/>
    </location>
</feature>
<dbReference type="GO" id="GO:0016593">
    <property type="term" value="C:Cdc73/Paf1 complex"/>
    <property type="evidence" value="ECO:0000318"/>
    <property type="project" value="GO_Central"/>
</dbReference>
<dbReference type="InterPro" id="IPR035445">
    <property type="entry name" value="GYF-like_dom_sf"/>
</dbReference>
<dbReference type="CDD" id="cd00072">
    <property type="entry name" value="GYF"/>
    <property type="match status" value="1"/>
</dbReference>
<dbReference type="Gene3D" id="3.30.1490.40">
    <property type="match status" value="1"/>
</dbReference>
<feature type="region of interest" description="Disordered" evidence="6">
    <location>
        <begin position="1090"/>
        <end position="1242"/>
    </location>
</feature>
<dbReference type="InterPro" id="IPR003169">
    <property type="entry name" value="GYF"/>
</dbReference>
<dbReference type="InterPro" id="IPR019835">
    <property type="entry name" value="SWIB_domain"/>
</dbReference>
<dbReference type="SUPFAM" id="SSF57903">
    <property type="entry name" value="FYVE/PHD zinc finger"/>
    <property type="match status" value="1"/>
</dbReference>
<proteinExistence type="predicted"/>
<feature type="region of interest" description="Disordered" evidence="6">
    <location>
        <begin position="976"/>
        <end position="1023"/>
    </location>
</feature>
<feature type="compositionally biased region" description="Polar residues" evidence="6">
    <location>
        <begin position="1333"/>
        <end position="1343"/>
    </location>
</feature>
<dbReference type="GO" id="GO:0003677">
    <property type="term" value="F:DNA binding"/>
    <property type="evidence" value="ECO:0007669"/>
    <property type="project" value="UniProtKB-KW"/>
</dbReference>
<feature type="compositionally biased region" description="Low complexity" evidence="6">
    <location>
        <begin position="20"/>
        <end position="29"/>
    </location>
</feature>
<dbReference type="InterPro" id="IPR004343">
    <property type="entry name" value="Plus-3_dom"/>
</dbReference>
<evidence type="ECO:0000259" key="7">
    <source>
        <dbReference type="PROSITE" id="PS50016"/>
    </source>
</evidence>
<dbReference type="SUPFAM" id="SSF47592">
    <property type="entry name" value="SWIB/MDM2 domain"/>
    <property type="match status" value="1"/>
</dbReference>
<accession>A0A9R1XLT8</accession>
<evidence type="ECO:0000313" key="11">
    <source>
        <dbReference type="EMBL" id="KAJ0219580.1"/>
    </source>
</evidence>
<dbReference type="SUPFAM" id="SSF55277">
    <property type="entry name" value="GYF domain"/>
    <property type="match status" value="1"/>
</dbReference>
<dbReference type="InterPro" id="IPR036885">
    <property type="entry name" value="SWIB_MDM2_dom_sf"/>
</dbReference>
<dbReference type="InterPro" id="IPR011011">
    <property type="entry name" value="Znf_FYVE_PHD"/>
</dbReference>
<dbReference type="CDD" id="cd10567">
    <property type="entry name" value="SWIB-MDM2_like"/>
    <property type="match status" value="1"/>
</dbReference>
<dbReference type="Gene3D" id="3.90.70.200">
    <property type="entry name" value="Plus-3 domain"/>
    <property type="match status" value="1"/>
</dbReference>
<dbReference type="InterPro" id="IPR013083">
    <property type="entry name" value="Znf_RING/FYVE/PHD"/>
</dbReference>
<dbReference type="InterPro" id="IPR058668">
    <property type="entry name" value="NERD_dom"/>
</dbReference>
<evidence type="ECO:0000259" key="8">
    <source>
        <dbReference type="PROSITE" id="PS50829"/>
    </source>
</evidence>
<feature type="domain" description="Plus3" evidence="9">
    <location>
        <begin position="690"/>
        <end position="822"/>
    </location>
</feature>
<dbReference type="CDD" id="cd15568">
    <property type="entry name" value="PHD5_NSD"/>
    <property type="match status" value="1"/>
</dbReference>